<dbReference type="PANTHER" id="PTHR11941">
    <property type="entry name" value="ENOYL-COA HYDRATASE-RELATED"/>
    <property type="match status" value="1"/>
</dbReference>
<dbReference type="EMBL" id="JAAVLW010000001">
    <property type="protein sequence ID" value="NOJ45333.1"/>
    <property type="molecule type" value="Genomic_DNA"/>
</dbReference>
<dbReference type="AlphaFoldDB" id="A0A7Y4H0F1"/>
<evidence type="ECO:0008006" key="3">
    <source>
        <dbReference type="Google" id="ProtNLM"/>
    </source>
</evidence>
<keyword evidence="2" id="KW-1185">Reference proteome</keyword>
<accession>A0A7Y4H0F1</accession>
<proteinExistence type="predicted"/>
<dbReference type="InterPro" id="IPR001753">
    <property type="entry name" value="Enoyl-CoA_hydra/iso"/>
</dbReference>
<dbReference type="GO" id="GO:0006635">
    <property type="term" value="P:fatty acid beta-oxidation"/>
    <property type="evidence" value="ECO:0007669"/>
    <property type="project" value="TreeGrafter"/>
</dbReference>
<dbReference type="Proteomes" id="UP000528734">
    <property type="component" value="Unassembled WGS sequence"/>
</dbReference>
<evidence type="ECO:0000313" key="2">
    <source>
        <dbReference type="Proteomes" id="UP000528734"/>
    </source>
</evidence>
<protein>
    <recommendedName>
        <fullName evidence="3">Enoyl-CoA hydratase</fullName>
    </recommendedName>
</protein>
<dbReference type="Pfam" id="PF00378">
    <property type="entry name" value="ECH_1"/>
    <property type="match status" value="1"/>
</dbReference>
<dbReference type="GO" id="GO:0003824">
    <property type="term" value="F:catalytic activity"/>
    <property type="evidence" value="ECO:0007669"/>
    <property type="project" value="UniProtKB-ARBA"/>
</dbReference>
<dbReference type="CDD" id="cd06558">
    <property type="entry name" value="crotonase-like"/>
    <property type="match status" value="1"/>
</dbReference>
<dbReference type="InterPro" id="IPR029045">
    <property type="entry name" value="ClpP/crotonase-like_dom_sf"/>
</dbReference>
<reference evidence="1 2" key="1">
    <citation type="submission" date="2020-03" db="EMBL/GenBank/DDBJ databases">
        <title>Bradyrhizobium diversity isolated from nodules of Muelleranthus trifoliolatus.</title>
        <authorList>
            <person name="Klepa M."/>
            <person name="Helene L."/>
            <person name="Hungria M."/>
        </authorList>
    </citation>
    <scope>NUCLEOTIDE SEQUENCE [LARGE SCALE GENOMIC DNA]</scope>
    <source>
        <strain evidence="1 2">WSM 1744</strain>
    </source>
</reference>
<comment type="caution">
    <text evidence="1">The sequence shown here is derived from an EMBL/GenBank/DDBJ whole genome shotgun (WGS) entry which is preliminary data.</text>
</comment>
<name>A0A7Y4H0F1_9BRAD</name>
<evidence type="ECO:0000313" key="1">
    <source>
        <dbReference type="EMBL" id="NOJ45333.1"/>
    </source>
</evidence>
<dbReference type="Gene3D" id="3.90.226.10">
    <property type="entry name" value="2-enoyl-CoA Hydratase, Chain A, domain 1"/>
    <property type="match status" value="1"/>
</dbReference>
<organism evidence="1 2">
    <name type="scientific">Bradyrhizobium archetypum</name>
    <dbReference type="NCBI Taxonomy" id="2721160"/>
    <lineage>
        <taxon>Bacteria</taxon>
        <taxon>Pseudomonadati</taxon>
        <taxon>Pseudomonadota</taxon>
        <taxon>Alphaproteobacteria</taxon>
        <taxon>Hyphomicrobiales</taxon>
        <taxon>Nitrobacteraceae</taxon>
        <taxon>Bradyrhizobium</taxon>
    </lineage>
</organism>
<dbReference type="SUPFAM" id="SSF52096">
    <property type="entry name" value="ClpP/crotonase"/>
    <property type="match status" value="1"/>
</dbReference>
<gene>
    <name evidence="1" type="ORF">HCN50_03545</name>
</gene>
<dbReference type="PANTHER" id="PTHR11941:SF133">
    <property type="entry name" value="1,2-EPOXYPHENYLACETYL-COA ISOMERASE"/>
    <property type="match status" value="1"/>
</dbReference>
<sequence>MLCEIRNRVALITLNRPEARNALSDQLTPALRRMIRQCGGDTSVGALLITGAGSAFCAGGDVKGMGSNAAKAAAPIDERIADLRIKQRTLTGALVGLQKPTIAALPGTAAGAGLALALACDIRIAAESAR</sequence>